<keyword evidence="1" id="KW-0472">Membrane</keyword>
<evidence type="ECO:0000313" key="2">
    <source>
        <dbReference type="EMBL" id="EPY15649.1"/>
    </source>
</evidence>
<feature type="transmembrane region" description="Helical" evidence="1">
    <location>
        <begin position="126"/>
        <end position="144"/>
    </location>
</feature>
<keyword evidence="3" id="KW-1185">Reference proteome</keyword>
<organism evidence="2 3">
    <name type="scientific">Strigomonas culicis</name>
    <dbReference type="NCBI Taxonomy" id="28005"/>
    <lineage>
        <taxon>Eukaryota</taxon>
        <taxon>Discoba</taxon>
        <taxon>Euglenozoa</taxon>
        <taxon>Kinetoplastea</taxon>
        <taxon>Metakinetoplastina</taxon>
        <taxon>Trypanosomatida</taxon>
        <taxon>Trypanosomatidae</taxon>
        <taxon>Strigomonadinae</taxon>
        <taxon>Strigomonas</taxon>
    </lineage>
</organism>
<feature type="transmembrane region" description="Helical" evidence="1">
    <location>
        <begin position="55"/>
        <end position="88"/>
    </location>
</feature>
<reference evidence="2 3" key="1">
    <citation type="journal article" date="2013" name="PLoS ONE">
        <title>Predicting the Proteins of Angomonas deanei, Strigomonas culicis and Their Respective Endosymbionts Reveals New Aspects of the Trypanosomatidae Family.</title>
        <authorList>
            <person name="Motta M.C."/>
            <person name="Martins A.C."/>
            <person name="de Souza S.S."/>
            <person name="Catta-Preta C.M."/>
            <person name="Silva R."/>
            <person name="Klein C.C."/>
            <person name="de Almeida L.G."/>
            <person name="de Lima Cunha O."/>
            <person name="Ciapina L.P."/>
            <person name="Brocchi M."/>
            <person name="Colabardini A.C."/>
            <person name="de Araujo Lima B."/>
            <person name="Machado C.R."/>
            <person name="de Almeida Soares C.M."/>
            <person name="Probst C.M."/>
            <person name="de Menezes C.B."/>
            <person name="Thompson C.E."/>
            <person name="Bartholomeu D.C."/>
            <person name="Gradia D.F."/>
            <person name="Pavoni D.P."/>
            <person name="Grisard E.C."/>
            <person name="Fantinatti-Garboggini F."/>
            <person name="Marchini F.K."/>
            <person name="Rodrigues-Luiz G.F."/>
            <person name="Wagner G."/>
            <person name="Goldman G.H."/>
            <person name="Fietto J.L."/>
            <person name="Elias M.C."/>
            <person name="Goldman M.H."/>
            <person name="Sagot M.F."/>
            <person name="Pereira M."/>
            <person name="Stoco P.H."/>
            <person name="de Mendonca-Neto R.P."/>
            <person name="Teixeira S.M."/>
            <person name="Maciel T.E."/>
            <person name="de Oliveira Mendes T.A."/>
            <person name="Urmenyi T.P."/>
            <person name="de Souza W."/>
            <person name="Schenkman S."/>
            <person name="de Vasconcelos A.T."/>
        </authorList>
    </citation>
    <scope>NUCLEOTIDE SEQUENCE [LARGE SCALE GENOMIC DNA]</scope>
</reference>
<dbReference type="Proteomes" id="UP000015354">
    <property type="component" value="Unassembled WGS sequence"/>
</dbReference>
<dbReference type="EMBL" id="ATMH01011870">
    <property type="protein sequence ID" value="EPY15649.1"/>
    <property type="molecule type" value="Genomic_DNA"/>
</dbReference>
<keyword evidence="1" id="KW-0812">Transmembrane</keyword>
<evidence type="ECO:0000256" key="1">
    <source>
        <dbReference type="SAM" id="Phobius"/>
    </source>
</evidence>
<comment type="caution">
    <text evidence="2">The sequence shown here is derived from an EMBL/GenBank/DDBJ whole genome shotgun (WGS) entry which is preliminary data.</text>
</comment>
<accession>S9TFF5</accession>
<dbReference type="AlphaFoldDB" id="S9TFF5"/>
<proteinExistence type="predicted"/>
<gene>
    <name evidence="2" type="ORF">STCU_11862</name>
</gene>
<evidence type="ECO:0000313" key="3">
    <source>
        <dbReference type="Proteomes" id="UP000015354"/>
    </source>
</evidence>
<protein>
    <submittedName>
        <fullName evidence="2">Uncharacterized protein</fullName>
    </submittedName>
</protein>
<name>S9TFF5_9TRYP</name>
<sequence>MRNTRESPQEDGLVQKTNDTERTSTYNIPHTFFFSPTLFFFFLHDFRSFKTEYIFAYCDLFFLLLIVFFFLAFFFLHFFLAVVAVIIVQLRSAAHTRVWLYRPSVSRYSKQRKCFLQCVHSVRVTWRSFLFLFFLAKVVSIIHFF</sequence>
<keyword evidence="1" id="KW-1133">Transmembrane helix</keyword>